<dbReference type="AlphaFoldDB" id="A0A9D7E948"/>
<name>A0A9D7E948_9PROT</name>
<sequence length="75" mass="7594">MNPAQPGRACPLDYRCGAAAIAAAPPCLAALPRFARCDVDETRVVVVHGDADSLAGWGFGIDALDDAAVPASALT</sequence>
<gene>
    <name evidence="1" type="ORF">IPH26_10710</name>
</gene>
<comment type="caution">
    <text evidence="1">The sequence shown here is derived from an EMBL/GenBank/DDBJ whole genome shotgun (WGS) entry which is preliminary data.</text>
</comment>
<accession>A0A9D7E948</accession>
<evidence type="ECO:0000313" key="1">
    <source>
        <dbReference type="EMBL" id="MBK6973382.1"/>
    </source>
</evidence>
<organism evidence="1 2">
    <name type="scientific">Candidatus Methylophosphatis roskildensis</name>
    <dbReference type="NCBI Taxonomy" id="2899263"/>
    <lineage>
        <taxon>Bacteria</taxon>
        <taxon>Pseudomonadati</taxon>
        <taxon>Pseudomonadota</taxon>
        <taxon>Betaproteobacteria</taxon>
        <taxon>Nitrosomonadales</taxon>
        <taxon>Sterolibacteriaceae</taxon>
        <taxon>Candidatus Methylophosphatis</taxon>
    </lineage>
</organism>
<dbReference type="EMBL" id="JADJEV010000003">
    <property type="protein sequence ID" value="MBK6973382.1"/>
    <property type="molecule type" value="Genomic_DNA"/>
</dbReference>
<proteinExistence type="predicted"/>
<reference evidence="1" key="1">
    <citation type="submission" date="2020-10" db="EMBL/GenBank/DDBJ databases">
        <title>Connecting structure to function with the recovery of over 1000 high-quality activated sludge metagenome-assembled genomes encoding full-length rRNA genes using long-read sequencing.</title>
        <authorList>
            <person name="Singleton C.M."/>
            <person name="Petriglieri F."/>
            <person name="Kristensen J.M."/>
            <person name="Kirkegaard R.H."/>
            <person name="Michaelsen T.Y."/>
            <person name="Andersen M.H."/>
            <person name="Karst S.M."/>
            <person name="Dueholm M.S."/>
            <person name="Nielsen P.H."/>
            <person name="Albertsen M."/>
        </authorList>
    </citation>
    <scope>NUCLEOTIDE SEQUENCE</scope>
    <source>
        <strain evidence="1">Bjer_18-Q3-R1-45_BAT3C.347</strain>
    </source>
</reference>
<evidence type="ECO:0000313" key="2">
    <source>
        <dbReference type="Proteomes" id="UP000807785"/>
    </source>
</evidence>
<protein>
    <submittedName>
        <fullName evidence="1">Uncharacterized protein</fullName>
    </submittedName>
</protein>
<dbReference type="Proteomes" id="UP000807785">
    <property type="component" value="Unassembled WGS sequence"/>
</dbReference>